<dbReference type="NCBIfam" id="TIGR00254">
    <property type="entry name" value="GGDEF"/>
    <property type="match status" value="1"/>
</dbReference>
<dbReference type="PANTHER" id="PTHR46663:SF4">
    <property type="entry name" value="DIGUANYLATE CYCLASE DGCT-RELATED"/>
    <property type="match status" value="1"/>
</dbReference>
<dbReference type="InterPro" id="IPR052163">
    <property type="entry name" value="DGC-Regulatory_Protein"/>
</dbReference>
<dbReference type="GO" id="GO:0003824">
    <property type="term" value="F:catalytic activity"/>
    <property type="evidence" value="ECO:0007669"/>
    <property type="project" value="UniProtKB-ARBA"/>
</dbReference>
<dbReference type="InterPro" id="IPR013656">
    <property type="entry name" value="PAS_4"/>
</dbReference>
<keyword evidence="2" id="KW-0472">Membrane</keyword>
<dbReference type="GO" id="GO:0006355">
    <property type="term" value="P:regulation of DNA-templated transcription"/>
    <property type="evidence" value="ECO:0007669"/>
    <property type="project" value="InterPro"/>
</dbReference>
<evidence type="ECO:0000259" key="5">
    <source>
        <dbReference type="PROSITE" id="PS50887"/>
    </source>
</evidence>
<organism evidence="6 7">
    <name type="scientific">Chitinivorax tropicus</name>
    <dbReference type="NCBI Taxonomy" id="714531"/>
    <lineage>
        <taxon>Bacteria</taxon>
        <taxon>Pseudomonadati</taxon>
        <taxon>Pseudomonadota</taxon>
        <taxon>Betaproteobacteria</taxon>
        <taxon>Chitinivorax</taxon>
    </lineage>
</organism>
<dbReference type="SUPFAM" id="SSF158472">
    <property type="entry name" value="HAMP domain-like"/>
    <property type="match status" value="1"/>
</dbReference>
<dbReference type="GO" id="GO:0016020">
    <property type="term" value="C:membrane"/>
    <property type="evidence" value="ECO:0007669"/>
    <property type="project" value="InterPro"/>
</dbReference>
<dbReference type="Proteomes" id="UP000575898">
    <property type="component" value="Unassembled WGS sequence"/>
</dbReference>
<dbReference type="InterPro" id="IPR035965">
    <property type="entry name" value="PAS-like_dom_sf"/>
</dbReference>
<dbReference type="InterPro" id="IPR043128">
    <property type="entry name" value="Rev_trsase/Diguanyl_cyclase"/>
</dbReference>
<dbReference type="PROSITE" id="PS50887">
    <property type="entry name" value="GGDEF"/>
    <property type="match status" value="1"/>
</dbReference>
<dbReference type="Gene3D" id="3.30.450.20">
    <property type="entry name" value="PAS domain"/>
    <property type="match status" value="3"/>
</dbReference>
<dbReference type="SUPFAM" id="SSF55073">
    <property type="entry name" value="Nucleotide cyclase"/>
    <property type="match status" value="1"/>
</dbReference>
<evidence type="ECO:0000259" key="3">
    <source>
        <dbReference type="PROSITE" id="PS50112"/>
    </source>
</evidence>
<proteinExistence type="predicted"/>
<accession>A0A840MRB5</accession>
<protein>
    <submittedName>
        <fullName evidence="6">Diguanylate cyclase (GGDEF)-like protein/PAS domain S-box-containing protein</fullName>
    </submittedName>
</protein>
<dbReference type="Pfam" id="PF08448">
    <property type="entry name" value="PAS_4"/>
    <property type="match status" value="1"/>
</dbReference>
<dbReference type="InterPro" id="IPR000160">
    <property type="entry name" value="GGDEF_dom"/>
</dbReference>
<dbReference type="InterPro" id="IPR029787">
    <property type="entry name" value="Nucleotide_cyclase"/>
</dbReference>
<dbReference type="Pfam" id="PF00990">
    <property type="entry name" value="GGDEF"/>
    <property type="match status" value="1"/>
</dbReference>
<dbReference type="InterPro" id="IPR000014">
    <property type="entry name" value="PAS"/>
</dbReference>
<dbReference type="EMBL" id="JACHHY010000011">
    <property type="protein sequence ID" value="MBB5018753.1"/>
    <property type="molecule type" value="Genomic_DNA"/>
</dbReference>
<feature type="domain" description="GGDEF" evidence="5">
    <location>
        <begin position="776"/>
        <end position="911"/>
    </location>
</feature>
<dbReference type="PROSITE" id="PS50112">
    <property type="entry name" value="PAS"/>
    <property type="match status" value="1"/>
</dbReference>
<evidence type="ECO:0000313" key="6">
    <source>
        <dbReference type="EMBL" id="MBB5018753.1"/>
    </source>
</evidence>
<reference evidence="6 7" key="1">
    <citation type="submission" date="2020-08" db="EMBL/GenBank/DDBJ databases">
        <title>Genomic Encyclopedia of Type Strains, Phase IV (KMG-IV): sequencing the most valuable type-strain genomes for metagenomic binning, comparative biology and taxonomic classification.</title>
        <authorList>
            <person name="Goeker M."/>
        </authorList>
    </citation>
    <scope>NUCLEOTIDE SEQUENCE [LARGE SCALE GENOMIC DNA]</scope>
    <source>
        <strain evidence="6 7">DSM 27165</strain>
    </source>
</reference>
<dbReference type="GO" id="GO:0007165">
    <property type="term" value="P:signal transduction"/>
    <property type="evidence" value="ECO:0007669"/>
    <property type="project" value="InterPro"/>
</dbReference>
<gene>
    <name evidence="6" type="ORF">HNQ59_002046</name>
</gene>
<name>A0A840MRB5_9PROT</name>
<dbReference type="NCBIfam" id="TIGR00229">
    <property type="entry name" value="sensory_box"/>
    <property type="match status" value="2"/>
</dbReference>
<keyword evidence="7" id="KW-1185">Reference proteome</keyword>
<sequence length="913" mass="100433">MLNAMRLSLRFSHRLMIVMVLMVLGLSGGYAYLVWRTMDSMANEMERDVNRIMTDQATGFIERLVTTRAALLDAQLEQVASVAGDGAKVMSRHLQRGGALQESLSGLLSALAARDTWAGRVYFLESSTGEVAEFGTGGMQRRVDKGLHSHLLSTTAGLTVPGDIRWTEAMAAMMSHHRLIVAALSPVSDGKRVLGFVAAEIPLMQLAIDSGRDDGFNGHFSFVLDARRRVVAITPVGRSQLDLISMQNQLPTISGSGNVAFNELLGRIAAGDVGVVQVALRGTPRYVAFHPMRYLPWRLVMVVPADAAEAATAPLHAALEVGQRRTLQLIWLGSLGVLLPIGIAGVLLILRMTRPIKLLIDGANQVAAGNYAYRMPAVISGEFRHLAHAFDVMSEKIGQTVSEVVAATNAERTANQRLRETVTELETLNLALRSESQQRKMAEYALRESEGRLKAIVSHAQALIFLKDLQGRYLLANEPLQSLLERGEQQILGKTDADLLPPMVAMQLHRHDQLVINNRTVGEFEENITLGVEPRIFLTSKFLLSDDRGRPYALGGIGTDITVRKRVEAELRQHKENLDRIVEQRTEALKQANTLLALEIEERNRALTDLQESESRYSLLLHNIHDGVIVVMDAHITLANQVMADMLEARGPDQLVGLDMLDRVAPEERDKIARHYASRLQGSPVEAVYESVLVTFGGRRIEVELSVGVTRFRGENGTVVVLRDITQRKAAEQALQKANAELMRMSVVDSLTGLYNRRYLMSTLESALARALRHRTSLAVMMIDVDRFKAVNDTYGHQAGDRVLVQIAKLIQSRTRQGDTAARYGGEELTLLLPETDIASAKALAMALCRLIADTPCQLEDGRELAVSVSIGVAGVPESRAETVSALLALADEALYRAKRLGRNRVELADSRP</sequence>
<evidence type="ECO:0000256" key="2">
    <source>
        <dbReference type="SAM" id="Phobius"/>
    </source>
</evidence>
<dbReference type="Gene3D" id="3.30.70.270">
    <property type="match status" value="1"/>
</dbReference>
<dbReference type="SUPFAM" id="SSF55785">
    <property type="entry name" value="PYP-like sensor domain (PAS domain)"/>
    <property type="match status" value="2"/>
</dbReference>
<dbReference type="SMART" id="SM00304">
    <property type="entry name" value="HAMP"/>
    <property type="match status" value="1"/>
</dbReference>
<dbReference type="SMART" id="SM00091">
    <property type="entry name" value="PAS"/>
    <property type="match status" value="2"/>
</dbReference>
<keyword evidence="2" id="KW-0812">Transmembrane</keyword>
<evidence type="ECO:0000259" key="4">
    <source>
        <dbReference type="PROSITE" id="PS50885"/>
    </source>
</evidence>
<dbReference type="CDD" id="cd06225">
    <property type="entry name" value="HAMP"/>
    <property type="match status" value="1"/>
</dbReference>
<feature type="coiled-coil region" evidence="1">
    <location>
        <begin position="564"/>
        <end position="591"/>
    </location>
</feature>
<comment type="caution">
    <text evidence="6">The sequence shown here is derived from an EMBL/GenBank/DDBJ whole genome shotgun (WGS) entry which is preliminary data.</text>
</comment>
<dbReference type="PANTHER" id="PTHR46663">
    <property type="entry name" value="DIGUANYLATE CYCLASE DGCT-RELATED"/>
    <property type="match status" value="1"/>
</dbReference>
<dbReference type="FunFam" id="3.30.70.270:FF:000001">
    <property type="entry name" value="Diguanylate cyclase domain protein"/>
    <property type="match status" value="1"/>
</dbReference>
<dbReference type="Gene3D" id="6.10.340.10">
    <property type="match status" value="1"/>
</dbReference>
<dbReference type="InterPro" id="IPR013767">
    <property type="entry name" value="PAS_fold"/>
</dbReference>
<evidence type="ECO:0000313" key="7">
    <source>
        <dbReference type="Proteomes" id="UP000575898"/>
    </source>
</evidence>
<dbReference type="InterPro" id="IPR003660">
    <property type="entry name" value="HAMP_dom"/>
</dbReference>
<keyword evidence="2" id="KW-1133">Transmembrane helix</keyword>
<dbReference type="Pfam" id="PF00989">
    <property type="entry name" value="PAS"/>
    <property type="match status" value="1"/>
</dbReference>
<feature type="domain" description="HAMP" evidence="4">
    <location>
        <begin position="350"/>
        <end position="402"/>
    </location>
</feature>
<dbReference type="Pfam" id="PF00672">
    <property type="entry name" value="HAMP"/>
    <property type="match status" value="1"/>
</dbReference>
<dbReference type="AlphaFoldDB" id="A0A840MRB5"/>
<dbReference type="CDD" id="cd01949">
    <property type="entry name" value="GGDEF"/>
    <property type="match status" value="1"/>
</dbReference>
<dbReference type="SMART" id="SM00267">
    <property type="entry name" value="GGDEF"/>
    <property type="match status" value="1"/>
</dbReference>
<feature type="domain" description="PAS" evidence="3">
    <location>
        <begin position="449"/>
        <end position="519"/>
    </location>
</feature>
<dbReference type="PROSITE" id="PS50885">
    <property type="entry name" value="HAMP"/>
    <property type="match status" value="1"/>
</dbReference>
<dbReference type="CDD" id="cd00130">
    <property type="entry name" value="PAS"/>
    <property type="match status" value="1"/>
</dbReference>
<dbReference type="RefSeq" id="WP_184038528.1">
    <property type="nucleotide sequence ID" value="NZ_JACHHY010000011.1"/>
</dbReference>
<evidence type="ECO:0000256" key="1">
    <source>
        <dbReference type="SAM" id="Coils"/>
    </source>
</evidence>
<feature type="transmembrane region" description="Helical" evidence="2">
    <location>
        <begin position="329"/>
        <end position="350"/>
    </location>
</feature>
<keyword evidence="1" id="KW-0175">Coiled coil</keyword>